<keyword evidence="2" id="KW-1185">Reference proteome</keyword>
<reference evidence="1" key="1">
    <citation type="submission" date="2022-03" db="EMBL/GenBank/DDBJ databases">
        <authorList>
            <person name="Martin H S."/>
        </authorList>
    </citation>
    <scope>NUCLEOTIDE SEQUENCE</scope>
</reference>
<dbReference type="Proteomes" id="UP000837857">
    <property type="component" value="Chromosome 29"/>
</dbReference>
<proteinExistence type="predicted"/>
<name>A0ABN8IQV9_9NEOP</name>
<gene>
    <name evidence="1" type="ORF">IPOD504_LOCUS12058</name>
</gene>
<accession>A0ABN8IQV9</accession>
<feature type="non-terminal residue" evidence="1">
    <location>
        <position position="1"/>
    </location>
</feature>
<dbReference type="EMBL" id="OW152841">
    <property type="protein sequence ID" value="CAH2062529.1"/>
    <property type="molecule type" value="Genomic_DNA"/>
</dbReference>
<evidence type="ECO:0000313" key="1">
    <source>
        <dbReference type="EMBL" id="CAH2062529.1"/>
    </source>
</evidence>
<protein>
    <submittedName>
        <fullName evidence="1">Uncharacterized protein</fullName>
    </submittedName>
</protein>
<sequence>MIKVAAQGRRE</sequence>
<organism evidence="1 2">
    <name type="scientific">Iphiclides podalirius</name>
    <name type="common">scarce swallowtail</name>
    <dbReference type="NCBI Taxonomy" id="110791"/>
    <lineage>
        <taxon>Eukaryota</taxon>
        <taxon>Metazoa</taxon>
        <taxon>Ecdysozoa</taxon>
        <taxon>Arthropoda</taxon>
        <taxon>Hexapoda</taxon>
        <taxon>Insecta</taxon>
        <taxon>Pterygota</taxon>
        <taxon>Neoptera</taxon>
        <taxon>Endopterygota</taxon>
        <taxon>Lepidoptera</taxon>
        <taxon>Glossata</taxon>
        <taxon>Ditrysia</taxon>
        <taxon>Papilionoidea</taxon>
        <taxon>Papilionidae</taxon>
        <taxon>Papilioninae</taxon>
        <taxon>Iphiclides</taxon>
    </lineage>
</organism>
<evidence type="ECO:0000313" key="2">
    <source>
        <dbReference type="Proteomes" id="UP000837857"/>
    </source>
</evidence>